<evidence type="ECO:0000313" key="3">
    <source>
        <dbReference type="Proteomes" id="UP000598996"/>
    </source>
</evidence>
<accession>A0ABS1VFU1</accession>
<comment type="caution">
    <text evidence="2">The sequence shown here is derived from an EMBL/GenBank/DDBJ whole genome shotgun (WGS) entry which is preliminary data.</text>
</comment>
<sequence>MFLATVISQYRTVLSRFGEVVSFDISALDRLGVPVTSCSLAVDGRLKHHGNGYGATPEAAEVSGLGELAENVMSALDLADRHAAARTGSYAELVAAEGRDRVADPRTLGLPAGSPYDAAMPLVWLPMTRRATGETVLVPEDFVASGPSEVRGPRRLITPISNGRGAGLDDEQAFHHGLFELLQRHTNGLRFRALDRRSPVIRPETLPDAVRTLADRLAAQGVRPVLKHAANELGVVSTYAMGVDPSPGQGILVTAGGEAAHPSAEVSLIKALLEYANSRVRKAFFFGDPQAVRAVAPEAYWAKLDSPGRGEARAYEAMTAWRDLPHETLRELTAPDESRAVDYAGIAAPDRTPVQALAGYDVLVARKEVDGVVAVKVVVPGLEVETLSYGRIGEAGVRDSLAGGLDLVRVQAQPSGTHTARVLLTPEAEERLGGPVWYSYAVADDIVGPLYPLYREPPRHSVAV</sequence>
<name>A0ABS1VFU1_9ACTN</name>
<reference evidence="2 3" key="1">
    <citation type="submission" date="2021-01" db="EMBL/GenBank/DDBJ databases">
        <title>Actinoplanes sp. nov. LDG1-01 isolated from lichen.</title>
        <authorList>
            <person name="Saeng-In P."/>
            <person name="Phongsopitanun W."/>
            <person name="Kanchanasin P."/>
            <person name="Yuki M."/>
            <person name="Kudo T."/>
            <person name="Ohkuma M."/>
            <person name="Tanasupawat S."/>
        </authorList>
    </citation>
    <scope>NUCLEOTIDE SEQUENCE [LARGE SCALE GENOMIC DNA]</scope>
    <source>
        <strain evidence="2 3">LDG1-01</strain>
    </source>
</reference>
<dbReference type="InterPro" id="IPR003776">
    <property type="entry name" value="YcaO-like_dom"/>
</dbReference>
<protein>
    <submittedName>
        <fullName evidence="2">YcaO-like family protein</fullName>
    </submittedName>
</protein>
<dbReference type="PANTHER" id="PTHR37809">
    <property type="entry name" value="RIBOSOMAL PROTEIN S12 METHYLTHIOTRANSFERASE ACCESSORY FACTOR YCAO"/>
    <property type="match status" value="1"/>
</dbReference>
<dbReference type="EMBL" id="JAENHO010000001">
    <property type="protein sequence ID" value="MBL7253498.1"/>
    <property type="molecule type" value="Genomic_DNA"/>
</dbReference>
<dbReference type="Pfam" id="PF02624">
    <property type="entry name" value="YcaO"/>
    <property type="match status" value="1"/>
</dbReference>
<dbReference type="Proteomes" id="UP000598996">
    <property type="component" value="Unassembled WGS sequence"/>
</dbReference>
<feature type="domain" description="YcaO" evidence="1">
    <location>
        <begin position="52"/>
        <end position="464"/>
    </location>
</feature>
<evidence type="ECO:0000259" key="1">
    <source>
        <dbReference type="PROSITE" id="PS51664"/>
    </source>
</evidence>
<gene>
    <name evidence="2" type="ORF">JKJ07_04160</name>
</gene>
<dbReference type="PANTHER" id="PTHR37809:SF1">
    <property type="entry name" value="RIBOSOMAL PROTEIN S12 METHYLTHIOTRANSFERASE ACCESSORY FACTOR YCAO"/>
    <property type="match status" value="1"/>
</dbReference>
<evidence type="ECO:0000313" key="2">
    <source>
        <dbReference type="EMBL" id="MBL7253498.1"/>
    </source>
</evidence>
<dbReference type="Gene3D" id="3.30.1330.230">
    <property type="match status" value="1"/>
</dbReference>
<keyword evidence="3" id="KW-1185">Reference proteome</keyword>
<dbReference type="PROSITE" id="PS51664">
    <property type="entry name" value="YCAO"/>
    <property type="match status" value="1"/>
</dbReference>
<organism evidence="2 3">
    <name type="scientific">Paractinoplanes lichenicola</name>
    <dbReference type="NCBI Taxonomy" id="2802976"/>
    <lineage>
        <taxon>Bacteria</taxon>
        <taxon>Bacillati</taxon>
        <taxon>Actinomycetota</taxon>
        <taxon>Actinomycetes</taxon>
        <taxon>Micromonosporales</taxon>
        <taxon>Micromonosporaceae</taxon>
        <taxon>Paractinoplanes</taxon>
    </lineage>
</organism>
<proteinExistence type="predicted"/>
<dbReference type="RefSeq" id="WP_202989846.1">
    <property type="nucleotide sequence ID" value="NZ_JAENHO010000001.1"/>
</dbReference>